<comment type="caution">
    <text evidence="10">The sequence shown here is derived from an EMBL/GenBank/DDBJ whole genome shotgun (WGS) entry which is preliminary data.</text>
</comment>
<evidence type="ECO:0000256" key="5">
    <source>
        <dbReference type="ARBA" id="ARBA00022921"/>
    </source>
</evidence>
<dbReference type="GO" id="GO:0030527">
    <property type="term" value="F:structural constituent of chromatin"/>
    <property type="evidence" value="ECO:0007669"/>
    <property type="project" value="InterPro"/>
</dbReference>
<dbReference type="GO" id="GO:0006260">
    <property type="term" value="P:DNA replication"/>
    <property type="evidence" value="ECO:0007669"/>
    <property type="project" value="UniProtKB-KW"/>
</dbReference>
<dbReference type="PANTHER" id="PTHR33175:SF13">
    <property type="entry name" value="HISTONE-LIKE PROTEIN"/>
    <property type="match status" value="1"/>
</dbReference>
<dbReference type="EMBL" id="PFEU01000018">
    <property type="protein sequence ID" value="PJE76589.1"/>
    <property type="molecule type" value="Genomic_DNA"/>
</dbReference>
<evidence type="ECO:0000313" key="11">
    <source>
        <dbReference type="Proteomes" id="UP000231436"/>
    </source>
</evidence>
<name>A0A2M8LGL3_9BACT</name>
<evidence type="ECO:0000256" key="2">
    <source>
        <dbReference type="ARBA" id="ARBA00011738"/>
    </source>
</evidence>
<dbReference type="CDD" id="cd00591">
    <property type="entry name" value="HU_IHF"/>
    <property type="match status" value="1"/>
</dbReference>
<dbReference type="InterPro" id="IPR000119">
    <property type="entry name" value="Hist_DNA-bd"/>
</dbReference>
<reference evidence="11" key="1">
    <citation type="submission" date="2017-09" db="EMBL/GenBank/DDBJ databases">
        <title>Depth-based differentiation of microbial function through sediment-hosted aquifers and enrichment of novel symbionts in the deep terrestrial subsurface.</title>
        <authorList>
            <person name="Probst A.J."/>
            <person name="Ladd B."/>
            <person name="Jarett J.K."/>
            <person name="Geller-Mcgrath D.E."/>
            <person name="Sieber C.M.K."/>
            <person name="Emerson J.B."/>
            <person name="Anantharaman K."/>
            <person name="Thomas B.C."/>
            <person name="Malmstrom R."/>
            <person name="Stieglmeier M."/>
            <person name="Klingl A."/>
            <person name="Woyke T."/>
            <person name="Ryan C.M."/>
            <person name="Banfield J.F."/>
        </authorList>
    </citation>
    <scope>NUCLEOTIDE SEQUENCE [LARGE SCALE GENOMIC DNA]</scope>
</reference>
<evidence type="ECO:0000313" key="10">
    <source>
        <dbReference type="EMBL" id="PJE76589.1"/>
    </source>
</evidence>
<dbReference type="Pfam" id="PF00216">
    <property type="entry name" value="Bac_DNA_binding"/>
    <property type="match status" value="1"/>
</dbReference>
<evidence type="ECO:0000256" key="3">
    <source>
        <dbReference type="ARBA" id="ARBA00016145"/>
    </source>
</evidence>
<dbReference type="Proteomes" id="UP000231436">
    <property type="component" value="Unassembled WGS sequence"/>
</dbReference>
<protein>
    <recommendedName>
        <fullName evidence="3">Viral histone-like protein</fullName>
    </recommendedName>
    <alternativeName>
        <fullName evidence="7">DNA-binding protein pA104R</fullName>
    </alternativeName>
    <alternativeName>
        <fullName evidence="6">pA104R</fullName>
    </alternativeName>
</protein>
<dbReference type="GO" id="GO:0005829">
    <property type="term" value="C:cytosol"/>
    <property type="evidence" value="ECO:0007669"/>
    <property type="project" value="TreeGrafter"/>
</dbReference>
<keyword evidence="4" id="KW-0235">DNA replication</keyword>
<organism evidence="10 11">
    <name type="scientific">Candidatus Uhrbacteria bacterium CG10_big_fil_rev_8_21_14_0_10_48_16</name>
    <dbReference type="NCBI Taxonomy" id="1975038"/>
    <lineage>
        <taxon>Bacteria</taxon>
        <taxon>Candidatus Uhriibacteriota</taxon>
    </lineage>
</organism>
<dbReference type="PANTHER" id="PTHR33175">
    <property type="entry name" value="DNA-BINDING PROTEIN HU"/>
    <property type="match status" value="1"/>
</dbReference>
<comment type="function">
    <text evidence="8">DNA-binding protein that plays a critical role in nucleoid compaction, genome replication and DNA replication and transcription. Binds to both ssDNA and dsDNA with a binding site covering about 15 nucleotides. Displays DNA-supercoiling activity only when associated with the viral DNA topoisomerase 2.</text>
</comment>
<comment type="subunit">
    <text evidence="2">Homodimer.</text>
</comment>
<dbReference type="AlphaFoldDB" id="A0A2M8LGL3"/>
<gene>
    <name evidence="10" type="ORF">COV05_04455</name>
</gene>
<evidence type="ECO:0000256" key="7">
    <source>
        <dbReference type="ARBA" id="ARBA00033227"/>
    </source>
</evidence>
<dbReference type="SUPFAM" id="SSF47729">
    <property type="entry name" value="IHF-like DNA-binding proteins"/>
    <property type="match status" value="1"/>
</dbReference>
<dbReference type="GO" id="GO:0003677">
    <property type="term" value="F:DNA binding"/>
    <property type="evidence" value="ECO:0007669"/>
    <property type="project" value="UniProtKB-KW"/>
</dbReference>
<comment type="subcellular location">
    <subcellularLocation>
        <location evidence="1">Virion</location>
    </subcellularLocation>
</comment>
<comment type="similarity">
    <text evidence="9">Belongs to the bacterial histone-like protein family.</text>
</comment>
<evidence type="ECO:0000256" key="1">
    <source>
        <dbReference type="ARBA" id="ARBA00004328"/>
    </source>
</evidence>
<evidence type="ECO:0000256" key="4">
    <source>
        <dbReference type="ARBA" id="ARBA00022705"/>
    </source>
</evidence>
<sequence length="93" mass="10011">MAKMTKSQFMTAFGEMFGISKKEAGEKWDAFVALALKEVRGGGEFPLPGLGKLVKKARAARMGRNPLTGESIQIPAKTVVKFRVAKAAKDAVL</sequence>
<dbReference type="Gene3D" id="4.10.520.10">
    <property type="entry name" value="IHF-like DNA-binding proteins"/>
    <property type="match status" value="1"/>
</dbReference>
<dbReference type="PRINTS" id="PR01727">
    <property type="entry name" value="DNABINDINGHU"/>
</dbReference>
<keyword evidence="10" id="KW-0238">DNA-binding</keyword>
<proteinExistence type="inferred from homology"/>
<dbReference type="InterPro" id="IPR010992">
    <property type="entry name" value="IHF-like_DNA-bd_dom_sf"/>
</dbReference>
<evidence type="ECO:0000256" key="6">
    <source>
        <dbReference type="ARBA" id="ARBA00033120"/>
    </source>
</evidence>
<evidence type="ECO:0000256" key="9">
    <source>
        <dbReference type="RuleBase" id="RU003939"/>
    </source>
</evidence>
<evidence type="ECO:0000256" key="8">
    <source>
        <dbReference type="ARBA" id="ARBA00046140"/>
    </source>
</evidence>
<accession>A0A2M8LGL3</accession>
<keyword evidence="5" id="KW-0426">Late protein</keyword>
<dbReference type="SMART" id="SM00411">
    <property type="entry name" value="BHL"/>
    <property type="match status" value="1"/>
</dbReference>